<evidence type="ECO:0000256" key="2">
    <source>
        <dbReference type="ARBA" id="ARBA00022692"/>
    </source>
</evidence>
<dbReference type="SMART" id="SM00724">
    <property type="entry name" value="TLC"/>
    <property type="match status" value="1"/>
</dbReference>
<feature type="transmembrane region" description="Helical" evidence="5">
    <location>
        <begin position="79"/>
        <end position="100"/>
    </location>
</feature>
<dbReference type="GO" id="GO:0016020">
    <property type="term" value="C:membrane"/>
    <property type="evidence" value="ECO:0007669"/>
    <property type="project" value="UniProtKB-SubCell"/>
</dbReference>
<gene>
    <name evidence="7" type="ORF">TrLO_g11879</name>
</gene>
<organism evidence="7 8">
    <name type="scientific">Triparma laevis f. longispina</name>
    <dbReference type="NCBI Taxonomy" id="1714387"/>
    <lineage>
        <taxon>Eukaryota</taxon>
        <taxon>Sar</taxon>
        <taxon>Stramenopiles</taxon>
        <taxon>Ochrophyta</taxon>
        <taxon>Bolidophyceae</taxon>
        <taxon>Parmales</taxon>
        <taxon>Triparmaceae</taxon>
        <taxon>Triparma</taxon>
    </lineage>
</organism>
<dbReference type="PANTHER" id="PTHR13439">
    <property type="entry name" value="CT120 PROTEIN"/>
    <property type="match status" value="1"/>
</dbReference>
<evidence type="ECO:0000313" key="8">
    <source>
        <dbReference type="Proteomes" id="UP001165122"/>
    </source>
</evidence>
<dbReference type="AlphaFoldDB" id="A0A9W7FTG6"/>
<evidence type="ECO:0000256" key="1">
    <source>
        <dbReference type="ARBA" id="ARBA00004141"/>
    </source>
</evidence>
<dbReference type="PANTHER" id="PTHR13439:SF0">
    <property type="entry name" value="TOPOISOMERASE I DAMAGE AFFECTED PROTEIN 4"/>
    <property type="match status" value="1"/>
</dbReference>
<dbReference type="GO" id="GO:0005783">
    <property type="term" value="C:endoplasmic reticulum"/>
    <property type="evidence" value="ECO:0007669"/>
    <property type="project" value="TreeGrafter"/>
</dbReference>
<reference evidence="8" key="1">
    <citation type="journal article" date="2023" name="Commun. Biol.">
        <title>Genome analysis of Parmales, the sister group of diatoms, reveals the evolutionary specialization of diatoms from phago-mixotrophs to photoautotrophs.</title>
        <authorList>
            <person name="Ban H."/>
            <person name="Sato S."/>
            <person name="Yoshikawa S."/>
            <person name="Yamada K."/>
            <person name="Nakamura Y."/>
            <person name="Ichinomiya M."/>
            <person name="Sato N."/>
            <person name="Blanc-Mathieu R."/>
            <person name="Endo H."/>
            <person name="Kuwata A."/>
            <person name="Ogata H."/>
        </authorList>
    </citation>
    <scope>NUCLEOTIDE SEQUENCE [LARGE SCALE GENOMIC DNA]</scope>
    <source>
        <strain evidence="8">NIES 3700</strain>
    </source>
</reference>
<evidence type="ECO:0000256" key="5">
    <source>
        <dbReference type="SAM" id="Phobius"/>
    </source>
</evidence>
<dbReference type="Pfam" id="PF03798">
    <property type="entry name" value="TRAM_LAG1_CLN8"/>
    <property type="match status" value="1"/>
</dbReference>
<accession>A0A9W7FTG6</accession>
<name>A0A9W7FTG6_9STRA</name>
<keyword evidence="3 5" id="KW-1133">Transmembrane helix</keyword>
<keyword evidence="2 5" id="KW-0812">Transmembrane</keyword>
<dbReference type="InterPro" id="IPR050846">
    <property type="entry name" value="TLCD"/>
</dbReference>
<dbReference type="OrthoDB" id="10266980at2759"/>
<feature type="transmembrane region" description="Helical" evidence="5">
    <location>
        <begin position="240"/>
        <end position="261"/>
    </location>
</feature>
<sequence length="283" mass="32156">MDYLYSMIPHSVMTLVGVEVEATPSADLFLLAAVQETIPKLLSYQLHENLPEWTTIPILSLLLFGFLKQFPGKIATIETYALLHCLLTGPGALLCFYYDLNAKHISGMEEPLRSITCEGPLTPLHTFLPLITLGYASLDLFEGIYNGHKDFIIHGFALTFLFGLCAHLNKQHLIACTLIMEVSTIPLQFLKAKFSETIMLIVNLSFLLSFVGCRLVIVPYLWFNWLQTYYSISSSCYPPYFVYMVWVFGITFHGLNVFWAWKIFKKVLRKAGGEKMGDNEKLD</sequence>
<dbReference type="EMBL" id="BRXW01000347">
    <property type="protein sequence ID" value="GMI18802.1"/>
    <property type="molecule type" value="Genomic_DNA"/>
</dbReference>
<dbReference type="GO" id="GO:0055088">
    <property type="term" value="P:lipid homeostasis"/>
    <property type="evidence" value="ECO:0007669"/>
    <property type="project" value="TreeGrafter"/>
</dbReference>
<dbReference type="Proteomes" id="UP001165122">
    <property type="component" value="Unassembled WGS sequence"/>
</dbReference>
<feature type="transmembrane region" description="Helical" evidence="5">
    <location>
        <begin position="50"/>
        <end position="67"/>
    </location>
</feature>
<comment type="caution">
    <text evidence="7">The sequence shown here is derived from an EMBL/GenBank/DDBJ whole genome shotgun (WGS) entry which is preliminary data.</text>
</comment>
<protein>
    <recommendedName>
        <fullName evidence="6">TLC domain-containing protein</fullName>
    </recommendedName>
</protein>
<evidence type="ECO:0000256" key="4">
    <source>
        <dbReference type="ARBA" id="ARBA00023136"/>
    </source>
</evidence>
<feature type="domain" description="TLC" evidence="6">
    <location>
        <begin position="68"/>
        <end position="272"/>
    </location>
</feature>
<proteinExistence type="predicted"/>
<evidence type="ECO:0000313" key="7">
    <source>
        <dbReference type="EMBL" id="GMI18802.1"/>
    </source>
</evidence>
<keyword evidence="8" id="KW-1185">Reference proteome</keyword>
<keyword evidence="4 5" id="KW-0472">Membrane</keyword>
<feature type="transmembrane region" description="Helical" evidence="5">
    <location>
        <begin position="198"/>
        <end position="220"/>
    </location>
</feature>
<evidence type="ECO:0000256" key="3">
    <source>
        <dbReference type="ARBA" id="ARBA00022989"/>
    </source>
</evidence>
<dbReference type="InterPro" id="IPR006634">
    <property type="entry name" value="TLC-dom"/>
</dbReference>
<feature type="transmembrane region" description="Helical" evidence="5">
    <location>
        <begin position="151"/>
        <end position="169"/>
    </location>
</feature>
<evidence type="ECO:0000259" key="6">
    <source>
        <dbReference type="SMART" id="SM00724"/>
    </source>
</evidence>
<comment type="subcellular location">
    <subcellularLocation>
        <location evidence="1">Membrane</location>
        <topology evidence="1">Multi-pass membrane protein</topology>
    </subcellularLocation>
</comment>